<dbReference type="PROSITE" id="PS51257">
    <property type="entry name" value="PROKAR_LIPOPROTEIN"/>
    <property type="match status" value="1"/>
</dbReference>
<keyword evidence="3" id="KW-1185">Reference proteome</keyword>
<reference evidence="2 3" key="1">
    <citation type="submission" date="2018-06" db="EMBL/GenBank/DDBJ databases">
        <title>Mucibacter soli gen. nov., sp. nov., a new member of the family Chitinophagaceae producing mucin.</title>
        <authorList>
            <person name="Kim M.-K."/>
            <person name="Park S."/>
            <person name="Kim T.-S."/>
            <person name="Joung Y."/>
            <person name="Han J.-H."/>
            <person name="Kim S.B."/>
        </authorList>
    </citation>
    <scope>NUCLEOTIDE SEQUENCE [LARGE SCALE GENOMIC DNA]</scope>
    <source>
        <strain evidence="2 3">R1-15</strain>
    </source>
</reference>
<feature type="signal peptide" evidence="1">
    <location>
        <begin position="1"/>
        <end position="22"/>
    </location>
</feature>
<evidence type="ECO:0000256" key="1">
    <source>
        <dbReference type="SAM" id="SignalP"/>
    </source>
</evidence>
<dbReference type="RefSeq" id="WP_110999180.1">
    <property type="nucleotide sequence ID" value="NZ_QKTW01000017.1"/>
</dbReference>
<proteinExistence type="predicted"/>
<dbReference type="EMBL" id="QKTW01000017">
    <property type="protein sequence ID" value="PZF72589.1"/>
    <property type="molecule type" value="Genomic_DNA"/>
</dbReference>
<keyword evidence="1" id="KW-0732">Signal</keyword>
<evidence type="ECO:0000313" key="2">
    <source>
        <dbReference type="EMBL" id="PZF72589.1"/>
    </source>
</evidence>
<name>A0A2W2B8H6_9BACT</name>
<comment type="caution">
    <text evidence="2">The sequence shown here is derived from an EMBL/GenBank/DDBJ whole genome shotgun (WGS) entry which is preliminary data.</text>
</comment>
<organism evidence="2 3">
    <name type="scientific">Taibaiella soli</name>
    <dbReference type="NCBI Taxonomy" id="1649169"/>
    <lineage>
        <taxon>Bacteria</taxon>
        <taxon>Pseudomonadati</taxon>
        <taxon>Bacteroidota</taxon>
        <taxon>Chitinophagia</taxon>
        <taxon>Chitinophagales</taxon>
        <taxon>Chitinophagaceae</taxon>
        <taxon>Taibaiella</taxon>
    </lineage>
</organism>
<accession>A0A2W2B8H6</accession>
<protein>
    <submittedName>
        <fullName evidence="2">Uncharacterized protein</fullName>
    </submittedName>
</protein>
<feature type="chain" id="PRO_5015896884" evidence="1">
    <location>
        <begin position="23"/>
        <end position="418"/>
    </location>
</feature>
<evidence type="ECO:0000313" key="3">
    <source>
        <dbReference type="Proteomes" id="UP000248745"/>
    </source>
</evidence>
<gene>
    <name evidence="2" type="ORF">DN068_12040</name>
</gene>
<dbReference type="AlphaFoldDB" id="A0A2W2B8H6"/>
<sequence>MNYLRKKTLLALGLLSVASLTACTKKHDSGTNVKPKTSTARSVENDDQTLADIQTFYQNVKNIRDGNDPGSTLISADDAEFLTEASYNYYVARNDYKYATTSVDFSITEPMSSEGIQMKDVTDAFWQIKANLMTTYNQINFDEKGLALFDLKLTVIDDRTISFDVYATIKSGPEPTIPSSVINNVYTVSGAPNHAWNAISSSDIASTAAAPGQYNIDITNKSLISGSQTYGQNGPGAAEVLRKLGINNYWQGNQPAIAYGQLITYIQYKDLPSMSTTAVASPISDYVASNIPGYVNRDRWVCTKFYSIPGTYLISDADQVFKEWLTTPNMNYYLSFIPGLISNGKNALVMPPNSGLTTNSYVFCDLKIYALYPVSGGAQPANTNIYNQPWLTFWHAYKMTYGVITGIKLPPPGSLATF</sequence>
<dbReference type="Proteomes" id="UP000248745">
    <property type="component" value="Unassembled WGS sequence"/>
</dbReference>